<dbReference type="STRING" id="37653.A0A0L8HYV3"/>
<dbReference type="GO" id="GO:0045893">
    <property type="term" value="P:positive regulation of DNA-templated transcription"/>
    <property type="evidence" value="ECO:0007669"/>
    <property type="project" value="InterPro"/>
</dbReference>
<reference evidence="9" key="1">
    <citation type="submission" date="2015-07" db="EMBL/GenBank/DDBJ databases">
        <title>MeaNS - Measles Nucleotide Surveillance Program.</title>
        <authorList>
            <person name="Tran T."/>
            <person name="Druce J."/>
        </authorList>
    </citation>
    <scope>NUCLEOTIDE SEQUENCE</scope>
    <source>
        <strain evidence="9">UCB-OBI-ISO-001</strain>
        <tissue evidence="9">Gonad</tissue>
    </source>
</reference>
<sequence>MCVDCVKEEFPCRDTMCLEDGSYLLNFSRCARCQELGNLSIEDKYRSEDESGLELITYQHVCPNCGHIIASHEYSFTVEDGYMLYTMSCALCGEAEDQRSVLPYDDRQRSFF</sequence>
<evidence type="ECO:0000256" key="4">
    <source>
        <dbReference type="ARBA" id="ARBA00022723"/>
    </source>
</evidence>
<gene>
    <name evidence="9" type="ORF">OCBIM_22001954mg</name>
</gene>
<keyword evidence="3" id="KW-0217">Developmental protein</keyword>
<dbReference type="Pfam" id="PF06573">
    <property type="entry name" value="Churchill"/>
    <property type="match status" value="1"/>
</dbReference>
<dbReference type="InterPro" id="IPR009508">
    <property type="entry name" value="Transcrpt_activator_Churchill"/>
</dbReference>
<dbReference type="InterPro" id="IPR038543">
    <property type="entry name" value="Churchill_sf"/>
</dbReference>
<evidence type="ECO:0000256" key="5">
    <source>
        <dbReference type="ARBA" id="ARBA00022833"/>
    </source>
</evidence>
<keyword evidence="6" id="KW-0805">Transcription regulation</keyword>
<evidence type="ECO:0000256" key="7">
    <source>
        <dbReference type="ARBA" id="ARBA00023159"/>
    </source>
</evidence>
<dbReference type="EMBL" id="KQ416976">
    <property type="protein sequence ID" value="KOF94354.1"/>
    <property type="molecule type" value="Genomic_DNA"/>
</dbReference>
<keyword evidence="4" id="KW-0479">Metal-binding</keyword>
<evidence type="ECO:0000256" key="2">
    <source>
        <dbReference type="ARBA" id="ARBA00021000"/>
    </source>
</evidence>
<dbReference type="PANTHER" id="PTHR31931:SF2">
    <property type="entry name" value="PROTEIN CHURCHILL"/>
    <property type="match status" value="1"/>
</dbReference>
<dbReference type="Gene3D" id="2.60.40.4240">
    <property type="entry name" value="Transcription activator, Churchill"/>
    <property type="match status" value="1"/>
</dbReference>
<evidence type="ECO:0000256" key="6">
    <source>
        <dbReference type="ARBA" id="ARBA00023015"/>
    </source>
</evidence>
<dbReference type="GO" id="GO:0008270">
    <property type="term" value="F:zinc ion binding"/>
    <property type="evidence" value="ECO:0007669"/>
    <property type="project" value="InterPro"/>
</dbReference>
<dbReference type="AlphaFoldDB" id="A0A0L8HYV3"/>
<evidence type="ECO:0000313" key="9">
    <source>
        <dbReference type="EMBL" id="KOF94354.1"/>
    </source>
</evidence>
<name>A0A0L8HYV3_OCTBM</name>
<proteinExistence type="inferred from homology"/>
<evidence type="ECO:0000256" key="8">
    <source>
        <dbReference type="ARBA" id="ARBA00023163"/>
    </source>
</evidence>
<keyword evidence="8" id="KW-0804">Transcription</keyword>
<keyword evidence="5" id="KW-0862">Zinc</keyword>
<evidence type="ECO:0000256" key="1">
    <source>
        <dbReference type="ARBA" id="ARBA00009577"/>
    </source>
</evidence>
<keyword evidence="7" id="KW-0010">Activator</keyword>
<organism evidence="9">
    <name type="scientific">Octopus bimaculoides</name>
    <name type="common">California two-spotted octopus</name>
    <dbReference type="NCBI Taxonomy" id="37653"/>
    <lineage>
        <taxon>Eukaryota</taxon>
        <taxon>Metazoa</taxon>
        <taxon>Spiralia</taxon>
        <taxon>Lophotrochozoa</taxon>
        <taxon>Mollusca</taxon>
        <taxon>Cephalopoda</taxon>
        <taxon>Coleoidea</taxon>
        <taxon>Octopodiformes</taxon>
        <taxon>Octopoda</taxon>
        <taxon>Incirrata</taxon>
        <taxon>Octopodidae</taxon>
        <taxon>Octopus</taxon>
    </lineage>
</organism>
<evidence type="ECO:0000256" key="3">
    <source>
        <dbReference type="ARBA" id="ARBA00022473"/>
    </source>
</evidence>
<protein>
    <recommendedName>
        <fullName evidence="2">Protein Churchill</fullName>
    </recommendedName>
</protein>
<accession>A0A0L8HYV3</accession>
<comment type="similarity">
    <text evidence="1">Belongs to the Churchill family.</text>
</comment>
<dbReference type="GO" id="GO:0008543">
    <property type="term" value="P:fibroblast growth factor receptor signaling pathway"/>
    <property type="evidence" value="ECO:0007669"/>
    <property type="project" value="TreeGrafter"/>
</dbReference>
<dbReference type="PANTHER" id="PTHR31931">
    <property type="entry name" value="PROTEIN CHURCHILL"/>
    <property type="match status" value="1"/>
</dbReference>